<proteinExistence type="predicted"/>
<dbReference type="Proteomes" id="UP000782610">
    <property type="component" value="Unassembled WGS sequence"/>
</dbReference>
<reference evidence="1" key="1">
    <citation type="submission" date="2020-07" db="EMBL/GenBank/DDBJ databases">
        <title>Huge and variable diversity of episymbiotic CPR bacteria and DPANN archaea in groundwater ecosystems.</title>
        <authorList>
            <person name="He C.Y."/>
            <person name="Keren R."/>
            <person name="Whittaker M."/>
            <person name="Farag I.F."/>
            <person name="Doudna J."/>
            <person name="Cate J.H.D."/>
            <person name="Banfield J.F."/>
        </authorList>
    </citation>
    <scope>NUCLEOTIDE SEQUENCE</scope>
    <source>
        <strain evidence="1">NC_groundwater_1586_Pr3_B-0.1um_66_15</strain>
    </source>
</reference>
<sequence length="85" mass="9382">MPRPLPNFSPETSREPPISVWLHIGPASLATVTVSFPGTYKTFSLTKVQAQRLRAALDHGISILVRDDGDRRTRQSINLLEGIDA</sequence>
<gene>
    <name evidence="1" type="ORF">HY834_09040</name>
</gene>
<evidence type="ECO:0000313" key="2">
    <source>
        <dbReference type="Proteomes" id="UP000782610"/>
    </source>
</evidence>
<protein>
    <submittedName>
        <fullName evidence="1">Uncharacterized protein</fullName>
    </submittedName>
</protein>
<dbReference type="AlphaFoldDB" id="A0A933L3N9"/>
<comment type="caution">
    <text evidence="1">The sequence shown here is derived from an EMBL/GenBank/DDBJ whole genome shotgun (WGS) entry which is preliminary data.</text>
</comment>
<name>A0A933L3N9_9HYPH</name>
<accession>A0A933L3N9</accession>
<organism evidence="1 2">
    <name type="scientific">Devosia nanyangense</name>
    <dbReference type="NCBI Taxonomy" id="1228055"/>
    <lineage>
        <taxon>Bacteria</taxon>
        <taxon>Pseudomonadati</taxon>
        <taxon>Pseudomonadota</taxon>
        <taxon>Alphaproteobacteria</taxon>
        <taxon>Hyphomicrobiales</taxon>
        <taxon>Devosiaceae</taxon>
        <taxon>Devosia</taxon>
    </lineage>
</organism>
<dbReference type="EMBL" id="JACRAF010000025">
    <property type="protein sequence ID" value="MBI4921881.1"/>
    <property type="molecule type" value="Genomic_DNA"/>
</dbReference>
<evidence type="ECO:0000313" key="1">
    <source>
        <dbReference type="EMBL" id="MBI4921881.1"/>
    </source>
</evidence>